<dbReference type="Pfam" id="PF00005">
    <property type="entry name" value="ABC_tran"/>
    <property type="match status" value="1"/>
</dbReference>
<evidence type="ECO:0000313" key="5">
    <source>
        <dbReference type="Proteomes" id="UP000067206"/>
    </source>
</evidence>
<dbReference type="PROSITE" id="PS50893">
    <property type="entry name" value="ABC_TRANSPORTER_2"/>
    <property type="match status" value="1"/>
</dbReference>
<dbReference type="InterPro" id="IPR032823">
    <property type="entry name" value="BCA_ABC_TP_C"/>
</dbReference>
<keyword evidence="1" id="KW-0813">Transport</keyword>
<dbReference type="GO" id="GO:0005886">
    <property type="term" value="C:plasma membrane"/>
    <property type="evidence" value="ECO:0007669"/>
    <property type="project" value="TreeGrafter"/>
</dbReference>
<dbReference type="SUPFAM" id="SSF52540">
    <property type="entry name" value="P-loop containing nucleoside triphosphate hydrolases"/>
    <property type="match status" value="1"/>
</dbReference>
<proteinExistence type="predicted"/>
<dbReference type="GO" id="GO:0016887">
    <property type="term" value="F:ATP hydrolysis activity"/>
    <property type="evidence" value="ECO:0007669"/>
    <property type="project" value="InterPro"/>
</dbReference>
<organism evidence="4 5">
    <name type="scientific">Bifidobacterium longum subsp. infantis</name>
    <dbReference type="NCBI Taxonomy" id="1682"/>
    <lineage>
        <taxon>Bacteria</taxon>
        <taxon>Bacillati</taxon>
        <taxon>Actinomycetota</taxon>
        <taxon>Actinomycetes</taxon>
        <taxon>Bifidobacteriales</taxon>
        <taxon>Bifidobacteriaceae</taxon>
        <taxon>Bifidobacterium</taxon>
    </lineage>
</organism>
<dbReference type="PATRIC" id="fig|1682.24.peg.738"/>
<name>A0A0M4LTK4_BIFLI</name>
<evidence type="ECO:0000256" key="3">
    <source>
        <dbReference type="ARBA" id="ARBA00022840"/>
    </source>
</evidence>
<evidence type="ECO:0000256" key="2">
    <source>
        <dbReference type="ARBA" id="ARBA00022741"/>
    </source>
</evidence>
<dbReference type="PANTHER" id="PTHR45772">
    <property type="entry name" value="CONSERVED COMPONENT OF ABC TRANSPORTER FOR NATURAL AMINO ACIDS-RELATED"/>
    <property type="match status" value="1"/>
</dbReference>
<dbReference type="RefSeq" id="WP_235626000.1">
    <property type="nucleotide sequence ID" value="NZ_CP010411.1"/>
</dbReference>
<protein>
    <submittedName>
        <fullName evidence="4">ABC transporter ATP-binding component</fullName>
    </submittedName>
</protein>
<dbReference type="AlphaFoldDB" id="A0A0M4LTK4"/>
<dbReference type="PANTHER" id="PTHR45772:SF8">
    <property type="entry name" value="HIGH-AFFINITY BRANCHED-CHAIN AMINO ACID TRANSPORT ATP-BINDING PROTEIN"/>
    <property type="match status" value="1"/>
</dbReference>
<dbReference type="Proteomes" id="UP000067206">
    <property type="component" value="Chromosome"/>
</dbReference>
<dbReference type="InterPro" id="IPR017781">
    <property type="entry name" value="ABC_transptr_urea_ATP-bd_UrtD"/>
</dbReference>
<dbReference type="NCBIfam" id="TIGR03411">
    <property type="entry name" value="urea_trans_UrtD"/>
    <property type="match status" value="1"/>
</dbReference>
<keyword evidence="3 4" id="KW-0067">ATP-binding</keyword>
<dbReference type="CDD" id="cd03219">
    <property type="entry name" value="ABC_Mj1267_LivG_branched"/>
    <property type="match status" value="1"/>
</dbReference>
<dbReference type="InterPro" id="IPR003439">
    <property type="entry name" value="ABC_transporter-like_ATP-bd"/>
</dbReference>
<reference evidence="4 5" key="1">
    <citation type="submission" date="2014-12" db="EMBL/GenBank/DDBJ databases">
        <title>Complete genome sequence of Bifidobacterium longum subsp. infantis BT1.</title>
        <authorList>
            <person name="Kim J.F."/>
            <person name="Kwak M.-J."/>
        </authorList>
    </citation>
    <scope>NUCLEOTIDE SEQUENCE [LARGE SCALE GENOMIC DNA]</scope>
    <source>
        <strain evidence="4 5">BT1</strain>
    </source>
</reference>
<dbReference type="InterPro" id="IPR003593">
    <property type="entry name" value="AAA+_ATPase"/>
</dbReference>
<keyword evidence="2" id="KW-0547">Nucleotide-binding</keyword>
<dbReference type="InterPro" id="IPR051120">
    <property type="entry name" value="ABC_AA/LPS_Transport"/>
</dbReference>
<dbReference type="Pfam" id="PF12399">
    <property type="entry name" value="BCA_ABC_TP_C"/>
    <property type="match status" value="1"/>
</dbReference>
<dbReference type="SMART" id="SM00382">
    <property type="entry name" value="AAA"/>
    <property type="match status" value="1"/>
</dbReference>
<dbReference type="Gene3D" id="3.40.50.300">
    <property type="entry name" value="P-loop containing nucleotide triphosphate hydrolases"/>
    <property type="match status" value="1"/>
</dbReference>
<evidence type="ECO:0000313" key="4">
    <source>
        <dbReference type="EMBL" id="ALE08818.1"/>
    </source>
</evidence>
<gene>
    <name evidence="4" type="ORF">RY67_764</name>
</gene>
<evidence type="ECO:0000256" key="1">
    <source>
        <dbReference type="ARBA" id="ARBA00022448"/>
    </source>
</evidence>
<dbReference type="EMBL" id="CP010411">
    <property type="protein sequence ID" value="ALE08818.1"/>
    <property type="molecule type" value="Genomic_DNA"/>
</dbReference>
<dbReference type="InterPro" id="IPR027417">
    <property type="entry name" value="P-loop_NTPase"/>
</dbReference>
<dbReference type="GO" id="GO:0005524">
    <property type="term" value="F:ATP binding"/>
    <property type="evidence" value="ECO:0007669"/>
    <property type="project" value="UniProtKB-KW"/>
</dbReference>
<accession>A0A0M4LTK4</accession>
<sequence length="305" mass="33811">MSDENKTEGTELDQLRDEMRRMRDEARRFRDEAARMKAEIARERQELASQLATLDAQGGQWNDYLEIRGLHVEFDGFVAVKDIDLTVMHGDLRFLIGPNGAGKTTIIDAITGLVPATGSAMFGGEELIGRKPNDIVRLGVGRTFQTASVVEDLSVLQNLQLAEGLHKKTAELFRRTEGASRNIQSIMEVCGLVGDADKTAGILPHGKKQWLEIGMLLVQDARLLLLDEPVAGMTPAERQATGELLTRISRNRTVVIVEHDMDFMRQFADSVTVLNQGRILAEGSVEDIQNNEEVVRIYLGGGEDR</sequence>